<reference evidence="2" key="1">
    <citation type="submission" date="2016-10" db="EMBL/GenBank/DDBJ databases">
        <authorList>
            <person name="Varghese N."/>
            <person name="Submissions S."/>
        </authorList>
    </citation>
    <scope>NUCLEOTIDE SEQUENCE [LARGE SCALE GENOMIC DNA]</scope>
    <source>
        <strain evidence="2">LMG 26031</strain>
    </source>
</reference>
<evidence type="ECO:0008006" key="3">
    <source>
        <dbReference type="Google" id="ProtNLM"/>
    </source>
</evidence>
<organism evidence="1 2">
    <name type="scientific">Paraburkholderia diazotrophica</name>
    <dbReference type="NCBI Taxonomy" id="667676"/>
    <lineage>
        <taxon>Bacteria</taxon>
        <taxon>Pseudomonadati</taxon>
        <taxon>Pseudomonadota</taxon>
        <taxon>Betaproteobacteria</taxon>
        <taxon>Burkholderiales</taxon>
        <taxon>Burkholderiaceae</taxon>
        <taxon>Paraburkholderia</taxon>
    </lineage>
</organism>
<gene>
    <name evidence="1" type="ORF">SAMN05192539_1007184</name>
</gene>
<dbReference type="AlphaFoldDB" id="A0A1H6WR78"/>
<proteinExistence type="predicted"/>
<dbReference type="EMBL" id="FNYE01000007">
    <property type="protein sequence ID" value="SEJ18296.1"/>
    <property type="molecule type" value="Genomic_DNA"/>
</dbReference>
<evidence type="ECO:0000313" key="2">
    <source>
        <dbReference type="Proteomes" id="UP000198866"/>
    </source>
</evidence>
<sequence length="85" mass="9625">MAELWVGNVEDSTTDEEIKTFLCHYGFPPFDTIQRVEGTGEHPAVVLGFNDIASHVLQSLQPRVHNMFWKSRTLVVQVVPGRDET</sequence>
<name>A0A1H6WR78_9BURK</name>
<protein>
    <recommendedName>
        <fullName evidence="3">RNA recognition motif. (A.k.a. RRM, RBD, or RNP domain)</fullName>
    </recommendedName>
</protein>
<dbReference type="STRING" id="667676.SAMN05192539_1007184"/>
<dbReference type="Proteomes" id="UP000198866">
    <property type="component" value="Unassembled WGS sequence"/>
</dbReference>
<accession>A0A1H6WR78</accession>
<evidence type="ECO:0000313" key="1">
    <source>
        <dbReference type="EMBL" id="SEJ18296.1"/>
    </source>
</evidence>
<keyword evidence="2" id="KW-1185">Reference proteome</keyword>
<dbReference type="OrthoDB" id="8853072at2"/>
<dbReference type="RefSeq" id="WP_090865390.1">
    <property type="nucleotide sequence ID" value="NZ_FNYE01000007.1"/>
</dbReference>